<feature type="region of interest" description="Disordered" evidence="1">
    <location>
        <begin position="130"/>
        <end position="186"/>
    </location>
</feature>
<dbReference type="EMBL" id="UZAN01003830">
    <property type="protein sequence ID" value="VDP30458.1"/>
    <property type="molecule type" value="Genomic_DNA"/>
</dbReference>
<dbReference type="Proteomes" id="UP000272942">
    <property type="component" value="Unassembled WGS sequence"/>
</dbReference>
<protein>
    <submittedName>
        <fullName evidence="2">Uncharacterized protein</fullName>
    </submittedName>
</protein>
<reference evidence="2 3" key="1">
    <citation type="submission" date="2018-11" db="EMBL/GenBank/DDBJ databases">
        <authorList>
            <consortium name="Pathogen Informatics"/>
        </authorList>
    </citation>
    <scope>NUCLEOTIDE SEQUENCE [LARGE SCALE GENOMIC DNA]</scope>
    <source>
        <strain evidence="2 3">Egypt</strain>
    </source>
</reference>
<name>A0A3P8D9K8_9TREM</name>
<evidence type="ECO:0000256" key="1">
    <source>
        <dbReference type="SAM" id="MobiDB-lite"/>
    </source>
</evidence>
<sequence>MYPVQPDGMTLDAISHHPRVNLRLLLAPWQDEIDELSHMSSSTNVPTDPVQPFGPIPDPGQSLHFGSFRPSDSCSTNNAHISVQSTALPDPVHRVVDLNTPMTIHQPNVACSSSVPNTTERLIQEPQIITEGQSVGNPSTAEHPNRSGAGQMTVEDARFRSPNTSRRSFFPTATPLSSGGPPGRGLPTKYGMSSKWLATGTSSPTAISLTTLGNSQRFKKSIRDLMVFLNFRNRELKFLIL</sequence>
<feature type="compositionally biased region" description="Polar residues" evidence="1">
    <location>
        <begin position="130"/>
        <end position="142"/>
    </location>
</feature>
<gene>
    <name evidence="2" type="ORF">ECPE_LOCUS887</name>
</gene>
<evidence type="ECO:0000313" key="2">
    <source>
        <dbReference type="EMBL" id="VDP30458.1"/>
    </source>
</evidence>
<organism evidence="2 3">
    <name type="scientific">Echinostoma caproni</name>
    <dbReference type="NCBI Taxonomy" id="27848"/>
    <lineage>
        <taxon>Eukaryota</taxon>
        <taxon>Metazoa</taxon>
        <taxon>Spiralia</taxon>
        <taxon>Lophotrochozoa</taxon>
        <taxon>Platyhelminthes</taxon>
        <taxon>Trematoda</taxon>
        <taxon>Digenea</taxon>
        <taxon>Plagiorchiida</taxon>
        <taxon>Echinostomata</taxon>
        <taxon>Echinostomatoidea</taxon>
        <taxon>Echinostomatidae</taxon>
        <taxon>Echinostoma</taxon>
    </lineage>
</organism>
<dbReference type="AlphaFoldDB" id="A0A3P8D9K8"/>
<evidence type="ECO:0000313" key="3">
    <source>
        <dbReference type="Proteomes" id="UP000272942"/>
    </source>
</evidence>
<keyword evidence="3" id="KW-1185">Reference proteome</keyword>
<accession>A0A3P8D9K8</accession>
<proteinExistence type="predicted"/>